<evidence type="ECO:0000313" key="1">
    <source>
        <dbReference type="EMBL" id="SDT20898.1"/>
    </source>
</evidence>
<name>A0A1H1YH90_9ACTN</name>
<sequence length="141" mass="15572">MSRAPFPLLDQLPAQLHGIILDFHWDADRLHALALPTSVVPIADLDWHLALPFWAVDGEPFRVSPAEVATDPVTHRQQWERTQAADLGFALDGYRRSDGRLVILDGIHRLLKASVTGRSSISVRVLPDHLFDAIAVTDGLG</sequence>
<gene>
    <name evidence="1" type="ORF">SAMN04489812_4585</name>
</gene>
<reference evidence="1 2" key="1">
    <citation type="submission" date="2016-10" db="EMBL/GenBank/DDBJ databases">
        <authorList>
            <person name="de Groot N.N."/>
        </authorList>
    </citation>
    <scope>NUCLEOTIDE SEQUENCE [LARGE SCALE GENOMIC DNA]</scope>
    <source>
        <strain evidence="1 2">DSM 21800</strain>
    </source>
</reference>
<keyword evidence="2" id="KW-1185">Reference proteome</keyword>
<dbReference type="AlphaFoldDB" id="A0A1H1YH90"/>
<protein>
    <recommendedName>
        <fullName evidence="3">ParB-like nuclease domain-containing protein</fullName>
    </recommendedName>
</protein>
<dbReference type="EMBL" id="LT629772">
    <property type="protein sequence ID" value="SDT20898.1"/>
    <property type="molecule type" value="Genomic_DNA"/>
</dbReference>
<dbReference type="Proteomes" id="UP000199103">
    <property type="component" value="Chromosome I"/>
</dbReference>
<dbReference type="RefSeq" id="WP_091527707.1">
    <property type="nucleotide sequence ID" value="NZ_LT629772.1"/>
</dbReference>
<dbReference type="OrthoDB" id="3828191at2"/>
<accession>A0A1H1YH90</accession>
<organism evidence="1 2">
    <name type="scientific">Microlunatus soli</name>
    <dbReference type="NCBI Taxonomy" id="630515"/>
    <lineage>
        <taxon>Bacteria</taxon>
        <taxon>Bacillati</taxon>
        <taxon>Actinomycetota</taxon>
        <taxon>Actinomycetes</taxon>
        <taxon>Propionibacteriales</taxon>
        <taxon>Propionibacteriaceae</taxon>
        <taxon>Microlunatus</taxon>
    </lineage>
</organism>
<evidence type="ECO:0000313" key="2">
    <source>
        <dbReference type="Proteomes" id="UP000199103"/>
    </source>
</evidence>
<evidence type="ECO:0008006" key="3">
    <source>
        <dbReference type="Google" id="ProtNLM"/>
    </source>
</evidence>
<proteinExistence type="predicted"/>